<feature type="non-terminal residue" evidence="2">
    <location>
        <position position="75"/>
    </location>
</feature>
<protein>
    <recommendedName>
        <fullName evidence="4">DUF167 domain-containing protein</fullName>
    </recommendedName>
</protein>
<feature type="non-terminal residue" evidence="2">
    <location>
        <position position="1"/>
    </location>
</feature>
<evidence type="ECO:0000313" key="3">
    <source>
        <dbReference type="Proteomes" id="UP000016935"/>
    </source>
</evidence>
<dbReference type="OrthoDB" id="244097at2759"/>
<organism evidence="2 3">
    <name type="scientific">Exserohilum turcicum (strain 28A)</name>
    <name type="common">Northern leaf blight fungus</name>
    <name type="synonym">Setosphaeria turcica</name>
    <dbReference type="NCBI Taxonomy" id="671987"/>
    <lineage>
        <taxon>Eukaryota</taxon>
        <taxon>Fungi</taxon>
        <taxon>Dikarya</taxon>
        <taxon>Ascomycota</taxon>
        <taxon>Pezizomycotina</taxon>
        <taxon>Dothideomycetes</taxon>
        <taxon>Pleosporomycetidae</taxon>
        <taxon>Pleosporales</taxon>
        <taxon>Pleosporineae</taxon>
        <taxon>Pleosporaceae</taxon>
        <taxon>Exserohilum</taxon>
    </lineage>
</organism>
<dbReference type="PANTHER" id="PTHR13420">
    <property type="entry name" value="UPF0235 PROTEIN C15ORF40"/>
    <property type="match status" value="1"/>
</dbReference>
<dbReference type="Pfam" id="PF02594">
    <property type="entry name" value="DUF167"/>
    <property type="match status" value="1"/>
</dbReference>
<evidence type="ECO:0008006" key="4">
    <source>
        <dbReference type="Google" id="ProtNLM"/>
    </source>
</evidence>
<dbReference type="RefSeq" id="XP_008027110.1">
    <property type="nucleotide sequence ID" value="XM_008028919.1"/>
</dbReference>
<dbReference type="SUPFAM" id="SSF69786">
    <property type="entry name" value="YggU-like"/>
    <property type="match status" value="1"/>
</dbReference>
<dbReference type="InterPro" id="IPR003746">
    <property type="entry name" value="DUF167"/>
</dbReference>
<dbReference type="NCBIfam" id="TIGR00251">
    <property type="entry name" value="DUF167 family protein"/>
    <property type="match status" value="1"/>
</dbReference>
<dbReference type="HOGENOM" id="CLU_130694_7_1_1"/>
<dbReference type="Gene3D" id="3.30.1200.10">
    <property type="entry name" value="YggU-like"/>
    <property type="match status" value="1"/>
</dbReference>
<dbReference type="STRING" id="671987.R0IJ46"/>
<dbReference type="AlphaFoldDB" id="R0IJ46"/>
<dbReference type="GO" id="GO:0005737">
    <property type="term" value="C:cytoplasm"/>
    <property type="evidence" value="ECO:0007669"/>
    <property type="project" value="TreeGrafter"/>
</dbReference>
<dbReference type="PANTHER" id="PTHR13420:SF7">
    <property type="entry name" value="UPF0235 PROTEIN C15ORF40"/>
    <property type="match status" value="1"/>
</dbReference>
<dbReference type="InterPro" id="IPR036591">
    <property type="entry name" value="YggU-like_sf"/>
</dbReference>
<proteinExistence type="inferred from homology"/>
<dbReference type="EMBL" id="KB908703">
    <property type="protein sequence ID" value="EOA85155.1"/>
    <property type="molecule type" value="Genomic_DNA"/>
</dbReference>
<comment type="similarity">
    <text evidence="1">Belongs to the UPF0235 family.</text>
</comment>
<dbReference type="Proteomes" id="UP000016935">
    <property type="component" value="Unassembled WGS sequence"/>
</dbReference>
<keyword evidence="3" id="KW-1185">Reference proteome</keyword>
<evidence type="ECO:0000313" key="2">
    <source>
        <dbReference type="EMBL" id="EOA85155.1"/>
    </source>
</evidence>
<dbReference type="eggNOG" id="KOG3276">
    <property type="taxonomic scope" value="Eukaryota"/>
</dbReference>
<name>R0IJ46_EXST2</name>
<evidence type="ECO:0000256" key="1">
    <source>
        <dbReference type="ARBA" id="ARBA00010364"/>
    </source>
</evidence>
<sequence length="75" mass="7671">GTVQLICHVKPGVHATREGVASVSEEHVQVCVAAQAKDGAANKAVARVIAEALGIAKSDVQVVKGIKSRDKTVAV</sequence>
<dbReference type="SMART" id="SM01152">
    <property type="entry name" value="DUF167"/>
    <property type="match status" value="1"/>
</dbReference>
<gene>
    <name evidence="2" type="ORF">SETTUDRAFT_59455</name>
</gene>
<dbReference type="GeneID" id="19405248"/>
<reference evidence="2 3" key="1">
    <citation type="journal article" date="2012" name="PLoS Pathog.">
        <title>Diverse lifestyles and strategies of plant pathogenesis encoded in the genomes of eighteen Dothideomycetes fungi.</title>
        <authorList>
            <person name="Ohm R.A."/>
            <person name="Feau N."/>
            <person name="Henrissat B."/>
            <person name="Schoch C.L."/>
            <person name="Horwitz B.A."/>
            <person name="Barry K.W."/>
            <person name="Condon B.J."/>
            <person name="Copeland A.C."/>
            <person name="Dhillon B."/>
            <person name="Glaser F."/>
            <person name="Hesse C.N."/>
            <person name="Kosti I."/>
            <person name="LaButti K."/>
            <person name="Lindquist E.A."/>
            <person name="Lucas S."/>
            <person name="Salamov A.A."/>
            <person name="Bradshaw R.E."/>
            <person name="Ciuffetti L."/>
            <person name="Hamelin R.C."/>
            <person name="Kema G.H.J."/>
            <person name="Lawrence C."/>
            <person name="Scott J.A."/>
            <person name="Spatafora J.W."/>
            <person name="Turgeon B.G."/>
            <person name="de Wit P.J.G.M."/>
            <person name="Zhong S."/>
            <person name="Goodwin S.B."/>
            <person name="Grigoriev I.V."/>
        </authorList>
    </citation>
    <scope>NUCLEOTIDE SEQUENCE [LARGE SCALE GENOMIC DNA]</scope>
    <source>
        <strain evidence="3">28A</strain>
    </source>
</reference>
<accession>R0IJ46</accession>
<reference evidence="2 3" key="2">
    <citation type="journal article" date="2013" name="PLoS Genet.">
        <title>Comparative genome structure, secondary metabolite, and effector coding capacity across Cochliobolus pathogens.</title>
        <authorList>
            <person name="Condon B.J."/>
            <person name="Leng Y."/>
            <person name="Wu D."/>
            <person name="Bushley K.E."/>
            <person name="Ohm R.A."/>
            <person name="Otillar R."/>
            <person name="Martin J."/>
            <person name="Schackwitz W."/>
            <person name="Grimwood J."/>
            <person name="MohdZainudin N."/>
            <person name="Xue C."/>
            <person name="Wang R."/>
            <person name="Manning V.A."/>
            <person name="Dhillon B."/>
            <person name="Tu Z.J."/>
            <person name="Steffenson B.J."/>
            <person name="Salamov A."/>
            <person name="Sun H."/>
            <person name="Lowry S."/>
            <person name="LaButti K."/>
            <person name="Han J."/>
            <person name="Copeland A."/>
            <person name="Lindquist E."/>
            <person name="Barry K."/>
            <person name="Schmutz J."/>
            <person name="Baker S.E."/>
            <person name="Ciuffetti L.M."/>
            <person name="Grigoriev I.V."/>
            <person name="Zhong S."/>
            <person name="Turgeon B.G."/>
        </authorList>
    </citation>
    <scope>NUCLEOTIDE SEQUENCE [LARGE SCALE GENOMIC DNA]</scope>
    <source>
        <strain evidence="3">28A</strain>
    </source>
</reference>